<proteinExistence type="predicted"/>
<comment type="caution">
    <text evidence="2">The sequence shown here is derived from an EMBL/GenBank/DDBJ whole genome shotgun (WGS) entry which is preliminary data.</text>
</comment>
<keyword evidence="3" id="KW-1185">Reference proteome</keyword>
<feature type="region of interest" description="Disordered" evidence="1">
    <location>
        <begin position="1"/>
        <end position="70"/>
    </location>
</feature>
<dbReference type="Proteomes" id="UP001499909">
    <property type="component" value="Unassembled WGS sequence"/>
</dbReference>
<organism evidence="2 3">
    <name type="scientific">Hymenobacter algoricola</name>
    <dbReference type="NCBI Taxonomy" id="486267"/>
    <lineage>
        <taxon>Bacteria</taxon>
        <taxon>Pseudomonadati</taxon>
        <taxon>Bacteroidota</taxon>
        <taxon>Cytophagia</taxon>
        <taxon>Cytophagales</taxon>
        <taxon>Hymenobacteraceae</taxon>
        <taxon>Hymenobacter</taxon>
    </lineage>
</organism>
<feature type="compositionally biased region" description="Basic and acidic residues" evidence="1">
    <location>
        <begin position="46"/>
        <end position="70"/>
    </location>
</feature>
<dbReference type="EMBL" id="BAABDH010000035">
    <property type="protein sequence ID" value="GAA3934571.1"/>
    <property type="molecule type" value="Genomic_DNA"/>
</dbReference>
<sequence length="70" mass="7633">MQGQVRRVRGGNGKPGLGKAADFRGQAGRRNGERKQEPGAGKKQHAGKEQPKSGDKENKTPGEEKPERQR</sequence>
<evidence type="ECO:0000313" key="2">
    <source>
        <dbReference type="EMBL" id="GAA3934571.1"/>
    </source>
</evidence>
<reference evidence="3" key="1">
    <citation type="journal article" date="2019" name="Int. J. Syst. Evol. Microbiol.">
        <title>The Global Catalogue of Microorganisms (GCM) 10K type strain sequencing project: providing services to taxonomists for standard genome sequencing and annotation.</title>
        <authorList>
            <consortium name="The Broad Institute Genomics Platform"/>
            <consortium name="The Broad Institute Genome Sequencing Center for Infectious Disease"/>
            <person name="Wu L."/>
            <person name="Ma J."/>
        </authorList>
    </citation>
    <scope>NUCLEOTIDE SEQUENCE [LARGE SCALE GENOMIC DNA]</scope>
    <source>
        <strain evidence="3">JCM 17214</strain>
    </source>
</reference>
<accession>A0ABP7N3L8</accession>
<evidence type="ECO:0000313" key="3">
    <source>
        <dbReference type="Proteomes" id="UP001499909"/>
    </source>
</evidence>
<protein>
    <submittedName>
        <fullName evidence="2">Uncharacterized protein</fullName>
    </submittedName>
</protein>
<evidence type="ECO:0000256" key="1">
    <source>
        <dbReference type="SAM" id="MobiDB-lite"/>
    </source>
</evidence>
<gene>
    <name evidence="2" type="ORF">GCM10022406_18840</name>
</gene>
<name>A0ABP7N3L8_9BACT</name>